<gene>
    <name evidence="2" type="ORF">TDIS_0767</name>
</gene>
<evidence type="ECO:0000313" key="3">
    <source>
        <dbReference type="Proteomes" id="UP000078390"/>
    </source>
</evidence>
<dbReference type="AlphaFoldDB" id="A0A179D4V8"/>
<dbReference type="InterPro" id="IPR036869">
    <property type="entry name" value="J_dom_sf"/>
</dbReference>
<feature type="domain" description="J" evidence="1">
    <location>
        <begin position="3"/>
        <end position="80"/>
    </location>
</feature>
<dbReference type="PROSITE" id="PS50076">
    <property type="entry name" value="DNAJ_2"/>
    <property type="match status" value="1"/>
</dbReference>
<dbReference type="InterPro" id="IPR001623">
    <property type="entry name" value="DnaJ_domain"/>
</dbReference>
<dbReference type="CDD" id="cd06257">
    <property type="entry name" value="DnaJ"/>
    <property type="match status" value="1"/>
</dbReference>
<dbReference type="EMBL" id="LWLG01000003">
    <property type="protein sequence ID" value="OAQ21115.1"/>
    <property type="molecule type" value="Genomic_DNA"/>
</dbReference>
<dbReference type="SMART" id="SM00271">
    <property type="entry name" value="DnaJ"/>
    <property type="match status" value="1"/>
</dbReference>
<dbReference type="RefSeq" id="WP_068669470.1">
    <property type="nucleotide sequence ID" value="NZ_LWLG01000003.1"/>
</dbReference>
<dbReference type="SUPFAM" id="SSF46565">
    <property type="entry name" value="Chaperone J-domain"/>
    <property type="match status" value="1"/>
</dbReference>
<evidence type="ECO:0000259" key="1">
    <source>
        <dbReference type="PROSITE" id="PS50076"/>
    </source>
</evidence>
<dbReference type="Proteomes" id="UP000078390">
    <property type="component" value="Unassembled WGS sequence"/>
</dbReference>
<keyword evidence="3" id="KW-1185">Reference proteome</keyword>
<organism evidence="2 3">
    <name type="scientific">Thermosulfurimonas dismutans</name>
    <dbReference type="NCBI Taxonomy" id="999894"/>
    <lineage>
        <taxon>Bacteria</taxon>
        <taxon>Pseudomonadati</taxon>
        <taxon>Thermodesulfobacteriota</taxon>
        <taxon>Thermodesulfobacteria</taxon>
        <taxon>Thermodesulfobacteriales</taxon>
        <taxon>Thermodesulfobacteriaceae</taxon>
        <taxon>Thermosulfurimonas</taxon>
    </lineage>
</organism>
<sequence>MRNPFEVLGLSPKIVKELDEESLFRLVKACYRALQQVYHPDLASGSREKALELNLAFEALNLSKNPESFRRHRQAYVRRLSRKTLRNRMEALSLKLGRLFREKVILEEAFWGELVSRARESEHLLSPLPRNLRLHLFDLATKYHLPFPVFGRRAPFKEFLFDEEGYLYLKYARGKTLRKVSRIKMIGCVPREKIEPWMLLEKRPGNESLVAEEYMKAETFRRACLPFLKTRLEPNSYLFSFRNEDFSRVYLEGLILRLSPLCPKSITNVKLSSQKLQICEEKTSLLSFPES</sequence>
<evidence type="ECO:0000313" key="2">
    <source>
        <dbReference type="EMBL" id="OAQ21115.1"/>
    </source>
</evidence>
<dbReference type="OrthoDB" id="9772637at2"/>
<reference evidence="2 3" key="1">
    <citation type="submission" date="2016-04" db="EMBL/GenBank/DDBJ databases">
        <title>Genome analysis of Thermosulfurimonas dismutans, the first thermophilic sulfur-disproportionating bacterium of the phylum Thermodesulfobacteria.</title>
        <authorList>
            <person name="Mardanov A.V."/>
            <person name="Beletsky A.V."/>
            <person name="Kadnikov V.V."/>
            <person name="Slobodkin A.I."/>
            <person name="Ravin N.V."/>
        </authorList>
    </citation>
    <scope>NUCLEOTIDE SEQUENCE [LARGE SCALE GENOMIC DNA]</scope>
    <source>
        <strain evidence="2 3">S95</strain>
    </source>
</reference>
<dbReference type="STRING" id="999894.TDIS_0767"/>
<name>A0A179D4V8_9BACT</name>
<dbReference type="Gene3D" id="1.10.287.110">
    <property type="entry name" value="DnaJ domain"/>
    <property type="match status" value="1"/>
</dbReference>
<protein>
    <recommendedName>
        <fullName evidence="1">J domain-containing protein</fullName>
    </recommendedName>
</protein>
<accession>A0A179D4V8</accession>
<proteinExistence type="predicted"/>
<comment type="caution">
    <text evidence="2">The sequence shown here is derived from an EMBL/GenBank/DDBJ whole genome shotgun (WGS) entry which is preliminary data.</text>
</comment>